<protein>
    <submittedName>
        <fullName evidence="7">Uncharacterized protein</fullName>
    </submittedName>
</protein>
<keyword evidence="3 6" id="KW-1133">Transmembrane helix</keyword>
<dbReference type="AlphaFoldDB" id="A0A1I8Q586"/>
<dbReference type="Pfam" id="PF13903">
    <property type="entry name" value="Claudin_2"/>
    <property type="match status" value="1"/>
</dbReference>
<evidence type="ECO:0000256" key="2">
    <source>
        <dbReference type="ARBA" id="ARBA00022692"/>
    </source>
</evidence>
<feature type="compositionally biased region" description="Basic and acidic residues" evidence="5">
    <location>
        <begin position="532"/>
        <end position="553"/>
    </location>
</feature>
<dbReference type="STRING" id="35570.A0A1I8Q586"/>
<name>A0A1I8Q586_STOCA</name>
<comment type="subcellular location">
    <subcellularLocation>
        <location evidence="1">Membrane</location>
        <topology evidence="1">Multi-pass membrane protein</topology>
    </subcellularLocation>
</comment>
<dbReference type="GO" id="GO:0098970">
    <property type="term" value="P:postsynaptic neurotransmitter receptor diffusion trapping"/>
    <property type="evidence" value="ECO:0007669"/>
    <property type="project" value="TreeGrafter"/>
</dbReference>
<dbReference type="GO" id="GO:0098839">
    <property type="term" value="C:postsynaptic density membrane"/>
    <property type="evidence" value="ECO:0007669"/>
    <property type="project" value="TreeGrafter"/>
</dbReference>
<dbReference type="OrthoDB" id="9990458at2759"/>
<evidence type="ECO:0000256" key="4">
    <source>
        <dbReference type="ARBA" id="ARBA00023136"/>
    </source>
</evidence>
<proteinExistence type="predicted"/>
<feature type="region of interest" description="Disordered" evidence="5">
    <location>
        <begin position="615"/>
        <end position="725"/>
    </location>
</feature>
<accession>A0A1I8Q586</accession>
<feature type="region of interest" description="Disordered" evidence="5">
    <location>
        <begin position="358"/>
        <end position="389"/>
    </location>
</feature>
<dbReference type="PANTHER" id="PTHR12107">
    <property type="entry name" value="VOLTAGE-DEPENDENT CALCIUM CHANNEL GAMMA SUBUNIT"/>
    <property type="match status" value="1"/>
</dbReference>
<evidence type="ECO:0000256" key="1">
    <source>
        <dbReference type="ARBA" id="ARBA00004141"/>
    </source>
</evidence>
<dbReference type="GO" id="GO:0019226">
    <property type="term" value="P:transmission of nerve impulse"/>
    <property type="evidence" value="ECO:0007669"/>
    <property type="project" value="TreeGrafter"/>
</dbReference>
<dbReference type="GO" id="GO:0032281">
    <property type="term" value="C:AMPA glutamate receptor complex"/>
    <property type="evidence" value="ECO:0007669"/>
    <property type="project" value="TreeGrafter"/>
</dbReference>
<feature type="transmembrane region" description="Helical" evidence="6">
    <location>
        <begin position="90"/>
        <end position="107"/>
    </location>
</feature>
<evidence type="ECO:0000256" key="6">
    <source>
        <dbReference type="SAM" id="Phobius"/>
    </source>
</evidence>
<dbReference type="PANTHER" id="PTHR12107:SF0">
    <property type="entry name" value="STARGAZIN (MAMMALIAN CALCIUM CHANNEL) HOMOLOG"/>
    <property type="match status" value="1"/>
</dbReference>
<organism evidence="7 8">
    <name type="scientific">Stomoxys calcitrans</name>
    <name type="common">Stable fly</name>
    <name type="synonym">Conops calcitrans</name>
    <dbReference type="NCBI Taxonomy" id="35570"/>
    <lineage>
        <taxon>Eukaryota</taxon>
        <taxon>Metazoa</taxon>
        <taxon>Ecdysozoa</taxon>
        <taxon>Arthropoda</taxon>
        <taxon>Hexapoda</taxon>
        <taxon>Insecta</taxon>
        <taxon>Pterygota</taxon>
        <taxon>Neoptera</taxon>
        <taxon>Endopterygota</taxon>
        <taxon>Diptera</taxon>
        <taxon>Brachycera</taxon>
        <taxon>Muscomorpha</taxon>
        <taxon>Muscoidea</taxon>
        <taxon>Muscidae</taxon>
        <taxon>Stomoxys</taxon>
    </lineage>
</organism>
<feature type="region of interest" description="Disordered" evidence="5">
    <location>
        <begin position="235"/>
        <end position="257"/>
    </location>
</feature>
<feature type="region of interest" description="Disordered" evidence="5">
    <location>
        <begin position="1136"/>
        <end position="1156"/>
    </location>
</feature>
<feature type="compositionally biased region" description="Basic residues" evidence="5">
    <location>
        <begin position="242"/>
        <end position="256"/>
    </location>
</feature>
<dbReference type="VEuPathDB" id="VectorBase:SCAU014020"/>
<sequence>MALKTTSPTRYANNTFEMDYFYITDIWITQNVEPKHEWNYDNGYLNFDDVDGVETYNCIKIDYFSKEGYHPDPHDSASAIPYTVTKSCPFFLASGIVLLLSFIVFLIPTCSHQNNLYYFSAGIMFIVSGLLMLIGLIAYISILKAEIGSKLRPRSSLQPPMFKVTYGQSFFLFVFGFIATEFVGLLNIFLYISLQEVGYYSRLPCFSISNLQEKIREGENRHNYHKKNTYKSYKHEMDKKPIDRKRHSQQNKKHQVRAQELELDTKKLLKNMSQMSRVEAVAAAASGRRIPTDIFDKFTDVPYACRKHPNGLGSTMYLNELERRYYFEKSTGQPGTLANKCYLHSKNLAKSLNELYLESTLPPPPPSTIRMGGAGGLQQQKQQRQQQLHQLQIQTLPRPPQQFSDPPQEFPLTRSVSTTTEIYATHHNVSFADDLSENQTAIATATAKSSNKTSSASQEQRNNGGNRRRNVATNTMYANNSDTETQTNVVDGNHHQQQQQQQQLYNTRKFLQQQQLQHNRADGKNQHRLVHHGGDDDDARRRENANGDHHNGVEEDIDADEEQPQKLCGLRRGIRKTKDELFEEFCKRAGVRPKPKNIYYIENDDDVEEVDVADADASDERHKTSRSKNNNPRLLEAAPRKFHGNQSEFRVGSKSRENNRSYLAAGGVLDGNVTNGPNDDVGLTPNINGSRAGHDDDGDDAADSLLTATLGGNGGDHDDEDDDEHGFKKLTENEDHLYVIDDNIHLMPPSAAIRNGRRASMYVEPNHMRRLNSNLSLHALYAPLPVQNGLYDYESPTAATSSNYAGFATVPGTHYAMTRDVYGGSQNRLHQQHYHHADYHQQQQQQQQQQYQLQSMYQSRTTLPRTLVKRNADSQDSIASAVSASQLHNLYSSSGSQQRLTTLMMQHQQQQLQMQQNRYLSLSREQEVYNSRYGLHKSNEELNRQYIHPQQQQPIYLQMPHQMQYTQQPPPPQQSSTLKQQHQQPMVQWPTAIPSSPNSLRLYGGVGGGGGGGGAGGGIGGPSAAVVSSQNGNHAILTRSQSGGGNGTVGANGPSKFQRAYAFDEQRRPSVMVGDAFDLEEIERERRRSHASLFAGMTAMGGGGGGSGGSPVMKTNGPALASVSIAVGGTGVGVMGPQKSNNTNRDHYDMINGTAV</sequence>
<keyword evidence="4 6" id="KW-0472">Membrane</keyword>
<feature type="region of interest" description="Disordered" evidence="5">
    <location>
        <begin position="512"/>
        <end position="563"/>
    </location>
</feature>
<gene>
    <name evidence="7" type="primary">106084985</name>
</gene>
<feature type="compositionally biased region" description="Low complexity" evidence="5">
    <location>
        <begin position="377"/>
        <end position="389"/>
    </location>
</feature>
<dbReference type="GO" id="GO:0099590">
    <property type="term" value="P:neurotransmitter receptor internalization"/>
    <property type="evidence" value="ECO:0007669"/>
    <property type="project" value="TreeGrafter"/>
</dbReference>
<feature type="compositionally biased region" description="Low complexity" evidence="5">
    <location>
        <begin position="445"/>
        <end position="465"/>
    </location>
</feature>
<dbReference type="GO" id="GO:0051968">
    <property type="term" value="P:positive regulation of synaptic transmission, glutamatergic"/>
    <property type="evidence" value="ECO:0007669"/>
    <property type="project" value="TreeGrafter"/>
</dbReference>
<dbReference type="InterPro" id="IPR051072">
    <property type="entry name" value="CACNG_subunit"/>
</dbReference>
<dbReference type="Gene3D" id="1.20.140.150">
    <property type="match status" value="1"/>
</dbReference>
<dbReference type="Proteomes" id="UP000095300">
    <property type="component" value="Unassembled WGS sequence"/>
</dbReference>
<evidence type="ECO:0000313" key="8">
    <source>
        <dbReference type="Proteomes" id="UP000095300"/>
    </source>
</evidence>
<dbReference type="GO" id="GO:0016247">
    <property type="term" value="F:channel regulator activity"/>
    <property type="evidence" value="ECO:0007669"/>
    <property type="project" value="TreeGrafter"/>
</dbReference>
<dbReference type="InterPro" id="IPR004031">
    <property type="entry name" value="PMP22/EMP/MP20/Claudin"/>
</dbReference>
<feature type="region of interest" description="Disordered" evidence="5">
    <location>
        <begin position="484"/>
        <end position="503"/>
    </location>
</feature>
<evidence type="ECO:0000256" key="5">
    <source>
        <dbReference type="SAM" id="MobiDB-lite"/>
    </source>
</evidence>
<keyword evidence="8" id="KW-1185">Reference proteome</keyword>
<dbReference type="EnsemblMetazoa" id="SCAU014020-RA">
    <property type="protein sequence ID" value="SCAU014020-PA"/>
    <property type="gene ID" value="SCAU014020"/>
</dbReference>
<dbReference type="GO" id="GO:0098943">
    <property type="term" value="P:neurotransmitter receptor transport, postsynaptic endosome to lysosome"/>
    <property type="evidence" value="ECO:0007669"/>
    <property type="project" value="TreeGrafter"/>
</dbReference>
<evidence type="ECO:0000313" key="7">
    <source>
        <dbReference type="EnsemblMetazoa" id="SCAU014020-PA"/>
    </source>
</evidence>
<feature type="region of interest" description="Disordered" evidence="5">
    <location>
        <begin position="445"/>
        <end position="471"/>
    </location>
</feature>
<feature type="transmembrane region" description="Helical" evidence="6">
    <location>
        <begin position="119"/>
        <end position="143"/>
    </location>
</feature>
<keyword evidence="2 6" id="KW-0812">Transmembrane</keyword>
<feature type="transmembrane region" description="Helical" evidence="6">
    <location>
        <begin position="164"/>
        <end position="192"/>
    </location>
</feature>
<evidence type="ECO:0000256" key="3">
    <source>
        <dbReference type="ARBA" id="ARBA00022989"/>
    </source>
</evidence>
<reference evidence="7" key="1">
    <citation type="submission" date="2020-05" db="UniProtKB">
        <authorList>
            <consortium name="EnsemblMetazoa"/>
        </authorList>
    </citation>
    <scope>IDENTIFICATION</scope>
    <source>
        <strain evidence="7">USDA</strain>
    </source>
</reference>
<dbReference type="GO" id="GO:0005245">
    <property type="term" value="F:voltage-gated calcium channel activity"/>
    <property type="evidence" value="ECO:0007669"/>
    <property type="project" value="TreeGrafter"/>
</dbReference>